<proteinExistence type="predicted"/>
<reference evidence="2" key="1">
    <citation type="submission" date="2025-08" db="UniProtKB">
        <authorList>
            <consortium name="Ensembl"/>
        </authorList>
    </citation>
    <scope>IDENTIFICATION</scope>
</reference>
<feature type="compositionally biased region" description="Polar residues" evidence="1">
    <location>
        <begin position="38"/>
        <end position="49"/>
    </location>
</feature>
<reference evidence="2" key="2">
    <citation type="submission" date="2025-09" db="UniProtKB">
        <authorList>
            <consortium name="Ensembl"/>
        </authorList>
    </citation>
    <scope>IDENTIFICATION</scope>
</reference>
<organism evidence="2 3">
    <name type="scientific">Monodon monoceros</name>
    <name type="common">Narwhal</name>
    <name type="synonym">Ceratodon monodon</name>
    <dbReference type="NCBI Taxonomy" id="40151"/>
    <lineage>
        <taxon>Eukaryota</taxon>
        <taxon>Metazoa</taxon>
        <taxon>Chordata</taxon>
        <taxon>Craniata</taxon>
        <taxon>Vertebrata</taxon>
        <taxon>Euteleostomi</taxon>
        <taxon>Mammalia</taxon>
        <taxon>Eutheria</taxon>
        <taxon>Laurasiatheria</taxon>
        <taxon>Artiodactyla</taxon>
        <taxon>Whippomorpha</taxon>
        <taxon>Cetacea</taxon>
        <taxon>Odontoceti</taxon>
        <taxon>Monodontidae</taxon>
        <taxon>Monodon</taxon>
    </lineage>
</organism>
<evidence type="ECO:0000256" key="1">
    <source>
        <dbReference type="SAM" id="MobiDB-lite"/>
    </source>
</evidence>
<keyword evidence="3" id="KW-1185">Reference proteome</keyword>
<accession>A0A8C6ANA6</accession>
<dbReference type="Proteomes" id="UP000694561">
    <property type="component" value="Unplaced"/>
</dbReference>
<evidence type="ECO:0000313" key="3">
    <source>
        <dbReference type="Proteomes" id="UP000694561"/>
    </source>
</evidence>
<dbReference type="GeneTree" id="ENSGT01010000229395"/>
<dbReference type="AlphaFoldDB" id="A0A8C6ANA6"/>
<evidence type="ECO:0000313" key="2">
    <source>
        <dbReference type="Ensembl" id="ENSMMNP00015003473.1"/>
    </source>
</evidence>
<feature type="region of interest" description="Disordered" evidence="1">
    <location>
        <begin position="1"/>
        <end position="87"/>
    </location>
</feature>
<dbReference type="Ensembl" id="ENSMMNT00015003843.1">
    <property type="protein sequence ID" value="ENSMMNP00015003473.1"/>
    <property type="gene ID" value="ENSMMNG00015002684.1"/>
</dbReference>
<protein>
    <submittedName>
        <fullName evidence="2">Uncharacterized protein</fullName>
    </submittedName>
</protein>
<name>A0A8C6ANA6_MONMO</name>
<sequence length="104" mass="11504">IEDETAQGKCEKYEEKGQNPAGPNTDGAEREQAACLLRSQQTRGELSDQNQRREGPRSPWSRRSGGQHQRAVKGRQCPPLGSWLGPRPAIYQKSKTASFLIASP</sequence>